<dbReference type="Pfam" id="PF06114">
    <property type="entry name" value="Peptidase_M78"/>
    <property type="match status" value="1"/>
</dbReference>
<dbReference type="KEGG" id="amam:HPC72_01175"/>
<dbReference type="InterPro" id="IPR052345">
    <property type="entry name" value="Rad_response_metalloprotease"/>
</dbReference>
<evidence type="ECO:0000256" key="1">
    <source>
        <dbReference type="SAM" id="MobiDB-lite"/>
    </source>
</evidence>
<keyword evidence="4" id="KW-1185">Reference proteome</keyword>
<organism evidence="3 4">
    <name type="scientific">Actinomyces marmotae</name>
    <dbReference type="NCBI Taxonomy" id="2737173"/>
    <lineage>
        <taxon>Bacteria</taxon>
        <taxon>Bacillati</taxon>
        <taxon>Actinomycetota</taxon>
        <taxon>Actinomycetes</taxon>
        <taxon>Actinomycetales</taxon>
        <taxon>Actinomycetaceae</taxon>
        <taxon>Actinomyces</taxon>
    </lineage>
</organism>
<dbReference type="Gene3D" id="1.10.10.2910">
    <property type="match status" value="1"/>
</dbReference>
<gene>
    <name evidence="3" type="ORF">HPC72_01175</name>
</gene>
<dbReference type="AlphaFoldDB" id="A0A6M8B816"/>
<proteinExistence type="predicted"/>
<feature type="region of interest" description="Disordered" evidence="1">
    <location>
        <begin position="248"/>
        <end position="279"/>
    </location>
</feature>
<dbReference type="PANTHER" id="PTHR43236:SF1">
    <property type="entry name" value="BLL7220 PROTEIN"/>
    <property type="match status" value="1"/>
</dbReference>
<dbReference type="Proteomes" id="UP000504752">
    <property type="component" value="Chromosome"/>
</dbReference>
<sequence>MSSLSVQRAAAKARSALGEGFASCFYDRVESALGVEVIVVPLSEDGYSLTLGGHKVIVVAATEHWYRSNFTLAHELGHFLVEGASSLGGQEAEDMANAFAADLLMPVERVGSVDWGRATAATVAQLCWELGVSTQALEVRLRYLRVTPGDEARSALAASTAALLRNSLASSVASPAEVSARVQYSARRRFPERVVTGLRRAVADGKAPQASLCWVLGLPSQEERDDDDEAVDPHGLDRNQAHEALATLRKHDRHVRPDGLRPDRQRPVGEAKTTWDAAP</sequence>
<dbReference type="RefSeq" id="WP_159522820.1">
    <property type="nucleotide sequence ID" value="NZ_CP053642.1"/>
</dbReference>
<dbReference type="EMBL" id="CP053642">
    <property type="protein sequence ID" value="QKD79055.1"/>
    <property type="molecule type" value="Genomic_DNA"/>
</dbReference>
<accession>A0A6M8B816</accession>
<dbReference type="PANTHER" id="PTHR43236">
    <property type="entry name" value="ANTITOXIN HIGA1"/>
    <property type="match status" value="1"/>
</dbReference>
<dbReference type="InterPro" id="IPR010359">
    <property type="entry name" value="IrrE_HExxH"/>
</dbReference>
<evidence type="ECO:0000313" key="3">
    <source>
        <dbReference type="EMBL" id="QKD79055.1"/>
    </source>
</evidence>
<reference evidence="3 4" key="1">
    <citation type="submission" date="2020-05" db="EMBL/GenBank/DDBJ databases">
        <title>Actinomyces sp. zg-325.</title>
        <authorList>
            <person name="Yang C."/>
        </authorList>
    </citation>
    <scope>NUCLEOTIDE SEQUENCE [LARGE SCALE GENOMIC DNA]</scope>
    <source>
        <strain evidence="4">zg-325</strain>
    </source>
</reference>
<name>A0A6M8B816_9ACTO</name>
<protein>
    <submittedName>
        <fullName evidence="3">ImmA/IrrE family metallo-endopeptidase</fullName>
    </submittedName>
</protein>
<feature type="compositionally biased region" description="Basic and acidic residues" evidence="1">
    <location>
        <begin position="255"/>
        <end position="269"/>
    </location>
</feature>
<feature type="domain" description="IrrE N-terminal-like" evidence="2">
    <location>
        <begin position="33"/>
        <end position="141"/>
    </location>
</feature>
<evidence type="ECO:0000313" key="4">
    <source>
        <dbReference type="Proteomes" id="UP000504752"/>
    </source>
</evidence>
<evidence type="ECO:0000259" key="2">
    <source>
        <dbReference type="Pfam" id="PF06114"/>
    </source>
</evidence>